<feature type="compositionally biased region" description="Polar residues" evidence="1">
    <location>
        <begin position="269"/>
        <end position="315"/>
    </location>
</feature>
<dbReference type="EMBL" id="JAGMUV010000044">
    <property type="protein sequence ID" value="KAH7110693.1"/>
    <property type="molecule type" value="Genomic_DNA"/>
</dbReference>
<protein>
    <recommendedName>
        <fullName evidence="2">Azaphilone pigments biosynthesis cluster protein L N-terminal domain-containing protein</fullName>
    </recommendedName>
</protein>
<dbReference type="OrthoDB" id="524326at2759"/>
<sequence length="726" mass="81363">MDPFSIVATSSSLASCITKTSAVITVFSRDVRDASDDLDAIAKELIALVALLNPLSKSLSQKTPANGGTHSALLAQVDNTLSGCAAAVDQIEATLKKYSRDRMWTKMAWAMFGHEDMQQLRSSLESYKIALGIGLHILSISTVEAIKDGMEAICDNTRATQEIAELVNLKTDDLLSKFELINHERPKDTQVKIGLWLEKMSDFTSYAETANRASIMDPPEQQDHTINAFAVDERSPENHEPVGVANAPLEIEEEQALDQGLQEVIDPAPTTTEPIYQGPQAPSSAQSFTANSQPTRSSSDTDIEPTASTPVTTQAEADDADGDLHYMGLDWSHLVPHVLTKDEFQDLKVAVQRDETKIQEAEQRRLKLPPEEAQRLDDLLDERLHLPHHSRERKSTTLGLLEQGARIPSDNLGIALRRSVLNGDHDSFFALLKYGASPQSFPQKLSRPLVIAAGNYPVIFCALVLAGAMLKGKQYCGSMFRVDNSPGCCSPLLSALLKPNKPTADLPRPQHRVARFLIANKADHYLDSCHQWNRWRINWEECPDLYLLLEELLAQDGSAQSSWAKDQLMKAIKGNHLELVRLLVSKGTPLEKYIDRAWGRQNPVISLYRLERWECLELLAQPGYVHPSYLVAIVKQFMYQETWHTYEQFARAVEILGPALDFSAWWLDVDYHPQRFVRRLTGRKIVENITPVELAERIENKSKRDRKRVVTVLWLNCRKKGSGPPL</sequence>
<name>A0A9P9D145_9HYPO</name>
<dbReference type="InterPro" id="IPR036770">
    <property type="entry name" value="Ankyrin_rpt-contain_sf"/>
</dbReference>
<feature type="region of interest" description="Disordered" evidence="1">
    <location>
        <begin position="269"/>
        <end position="317"/>
    </location>
</feature>
<evidence type="ECO:0000256" key="1">
    <source>
        <dbReference type="SAM" id="MobiDB-lite"/>
    </source>
</evidence>
<dbReference type="Gene3D" id="1.25.40.20">
    <property type="entry name" value="Ankyrin repeat-containing domain"/>
    <property type="match status" value="1"/>
</dbReference>
<dbReference type="Pfam" id="PF17111">
    <property type="entry name" value="PigL_N"/>
    <property type="match status" value="1"/>
</dbReference>
<dbReference type="InterPro" id="IPR031348">
    <property type="entry name" value="PigL_N"/>
</dbReference>
<comment type="caution">
    <text evidence="3">The sequence shown here is derived from an EMBL/GenBank/DDBJ whole genome shotgun (WGS) entry which is preliminary data.</text>
</comment>
<accession>A0A9P9D145</accession>
<organism evidence="3 4">
    <name type="scientific">Dactylonectria macrodidyma</name>
    <dbReference type="NCBI Taxonomy" id="307937"/>
    <lineage>
        <taxon>Eukaryota</taxon>
        <taxon>Fungi</taxon>
        <taxon>Dikarya</taxon>
        <taxon>Ascomycota</taxon>
        <taxon>Pezizomycotina</taxon>
        <taxon>Sordariomycetes</taxon>
        <taxon>Hypocreomycetidae</taxon>
        <taxon>Hypocreales</taxon>
        <taxon>Nectriaceae</taxon>
        <taxon>Dactylonectria</taxon>
    </lineage>
</organism>
<evidence type="ECO:0000313" key="3">
    <source>
        <dbReference type="EMBL" id="KAH7110693.1"/>
    </source>
</evidence>
<evidence type="ECO:0000313" key="4">
    <source>
        <dbReference type="Proteomes" id="UP000738349"/>
    </source>
</evidence>
<dbReference type="AlphaFoldDB" id="A0A9P9D145"/>
<dbReference type="Proteomes" id="UP000738349">
    <property type="component" value="Unassembled WGS sequence"/>
</dbReference>
<feature type="domain" description="Azaphilone pigments biosynthesis cluster protein L N-terminal" evidence="2">
    <location>
        <begin position="1"/>
        <end position="173"/>
    </location>
</feature>
<reference evidence="3" key="1">
    <citation type="journal article" date="2021" name="Nat. Commun.">
        <title>Genetic determinants of endophytism in the Arabidopsis root mycobiome.</title>
        <authorList>
            <person name="Mesny F."/>
            <person name="Miyauchi S."/>
            <person name="Thiergart T."/>
            <person name="Pickel B."/>
            <person name="Atanasova L."/>
            <person name="Karlsson M."/>
            <person name="Huettel B."/>
            <person name="Barry K.W."/>
            <person name="Haridas S."/>
            <person name="Chen C."/>
            <person name="Bauer D."/>
            <person name="Andreopoulos W."/>
            <person name="Pangilinan J."/>
            <person name="LaButti K."/>
            <person name="Riley R."/>
            <person name="Lipzen A."/>
            <person name="Clum A."/>
            <person name="Drula E."/>
            <person name="Henrissat B."/>
            <person name="Kohler A."/>
            <person name="Grigoriev I.V."/>
            <person name="Martin F.M."/>
            <person name="Hacquard S."/>
        </authorList>
    </citation>
    <scope>NUCLEOTIDE SEQUENCE</scope>
    <source>
        <strain evidence="3">MPI-CAGE-AT-0147</strain>
    </source>
</reference>
<keyword evidence="4" id="KW-1185">Reference proteome</keyword>
<evidence type="ECO:0000259" key="2">
    <source>
        <dbReference type="Pfam" id="PF17111"/>
    </source>
</evidence>
<gene>
    <name evidence="3" type="ORF">EDB81DRAFT_369840</name>
</gene>
<proteinExistence type="predicted"/>